<name>A0ABZ0CY80_9BURK</name>
<keyword evidence="3" id="KW-1185">Reference proteome</keyword>
<evidence type="ECO:0000256" key="1">
    <source>
        <dbReference type="SAM" id="SignalP"/>
    </source>
</evidence>
<evidence type="ECO:0000313" key="3">
    <source>
        <dbReference type="Proteomes" id="UP001303946"/>
    </source>
</evidence>
<protein>
    <submittedName>
        <fullName evidence="2">Uncharacterized protein</fullName>
    </submittedName>
</protein>
<reference evidence="2 3" key="1">
    <citation type="submission" date="2023-10" db="EMBL/GenBank/DDBJ databases">
        <title>Bacteria for the degradation of biodegradable plastic PBAT(Polybutylene adipate terephthalate).</title>
        <authorList>
            <person name="Weon H.-Y."/>
            <person name="Yeon J."/>
        </authorList>
    </citation>
    <scope>NUCLEOTIDE SEQUENCE [LARGE SCALE GENOMIC DNA]</scope>
    <source>
        <strain evidence="2 3">SBD 7-3</strain>
    </source>
</reference>
<dbReference type="Proteomes" id="UP001303946">
    <property type="component" value="Chromosome"/>
</dbReference>
<dbReference type="EMBL" id="CP136336">
    <property type="protein sequence ID" value="WOB09917.1"/>
    <property type="molecule type" value="Genomic_DNA"/>
</dbReference>
<dbReference type="RefSeq" id="WP_316702792.1">
    <property type="nucleotide sequence ID" value="NZ_CP136336.1"/>
</dbReference>
<evidence type="ECO:0000313" key="2">
    <source>
        <dbReference type="EMBL" id="WOB09917.1"/>
    </source>
</evidence>
<proteinExistence type="predicted"/>
<accession>A0ABZ0CY80</accession>
<feature type="signal peptide" evidence="1">
    <location>
        <begin position="1"/>
        <end position="35"/>
    </location>
</feature>
<gene>
    <name evidence="2" type="ORF">RXV79_07575</name>
</gene>
<organism evidence="2 3">
    <name type="scientific">Piscinibacter gummiphilus</name>
    <dbReference type="NCBI Taxonomy" id="946333"/>
    <lineage>
        <taxon>Bacteria</taxon>
        <taxon>Pseudomonadati</taxon>
        <taxon>Pseudomonadota</taxon>
        <taxon>Betaproteobacteria</taxon>
        <taxon>Burkholderiales</taxon>
        <taxon>Sphaerotilaceae</taxon>
        <taxon>Piscinibacter</taxon>
    </lineage>
</organism>
<feature type="chain" id="PRO_5045230346" evidence="1">
    <location>
        <begin position="36"/>
        <end position="79"/>
    </location>
</feature>
<keyword evidence="1" id="KW-0732">Signal</keyword>
<sequence length="79" mass="8579">MFNTQYERPAVVLLSAMWGLAAVLAIAAFTVSAFAATEALPVAPTLHIVRLAHAESVESVTRPSMLREPRHAISKHKLD</sequence>